<dbReference type="Gene3D" id="2.120.10.30">
    <property type="entry name" value="TolB, C-terminal domain"/>
    <property type="match status" value="1"/>
</dbReference>
<dbReference type="KEGG" id="sted:SPTER_11100"/>
<evidence type="ECO:0000313" key="4">
    <source>
        <dbReference type="Proteomes" id="UP000320776"/>
    </source>
</evidence>
<organism evidence="3 4">
    <name type="scientific">Sporomusa termitida</name>
    <dbReference type="NCBI Taxonomy" id="2377"/>
    <lineage>
        <taxon>Bacteria</taxon>
        <taxon>Bacillati</taxon>
        <taxon>Bacillota</taxon>
        <taxon>Negativicutes</taxon>
        <taxon>Selenomonadales</taxon>
        <taxon>Sporomusaceae</taxon>
        <taxon>Sporomusa</taxon>
    </lineage>
</organism>
<dbReference type="Proteomes" id="UP000320776">
    <property type="component" value="Chromosome"/>
</dbReference>
<proteinExistence type="predicted"/>
<name>A0A517DR35_9FIRM</name>
<sequence>MAKRHRIVSVLSVLFLLLAAAGCGKAQSNVEQIQLPPGFRIDVYASGVEGARSLTLGDNGIVFVGSRNAGRVYALVDEKGDGSAVAVITVAENLDTPNGVAYGGGALYVAEISRILRYDNIMTNLRQPPAPVVVTDRLPQERHHGWKFMALGPDGKLYVPVGAPCNICASQGEHFASIMRMNPDGSGLEVFAQGVRNTVGFDWHPATQELWFTDNGRDWLGDDLPPDELNHAPRPGIHFGYPYYYGDNVPDPEFSQRPDSAAFTGPALKLGAHVAALGMRFYTGTMFPAEYRNQIFIAEHGSWNRTAPTGYRISLVRLQAGKAVSYEGFAEGWLQAINAWGRPVDVLVMPDGALLVSDDRSNAVYRISYENRQGNN</sequence>
<dbReference type="PANTHER" id="PTHR33546">
    <property type="entry name" value="LARGE, MULTIFUNCTIONAL SECRETED PROTEIN-RELATED"/>
    <property type="match status" value="1"/>
</dbReference>
<dbReference type="InterPro" id="IPR054539">
    <property type="entry name" value="Beta-prop_PDH"/>
</dbReference>
<evidence type="ECO:0000313" key="3">
    <source>
        <dbReference type="EMBL" id="QDR79810.1"/>
    </source>
</evidence>
<dbReference type="RefSeq" id="WP_211367485.1">
    <property type="nucleotide sequence ID" value="NZ_CP036259.1"/>
</dbReference>
<dbReference type="SUPFAM" id="SSF50952">
    <property type="entry name" value="Soluble quinoprotein glucose dehydrogenase"/>
    <property type="match status" value="1"/>
</dbReference>
<keyword evidence="4" id="KW-1185">Reference proteome</keyword>
<feature type="signal peptide" evidence="1">
    <location>
        <begin position="1"/>
        <end position="26"/>
    </location>
</feature>
<gene>
    <name evidence="3" type="ORF">SPTER_11100</name>
</gene>
<protein>
    <submittedName>
        <fullName evidence="3">Putative membrane-bound dehydrogenase domain protein</fullName>
    </submittedName>
</protein>
<dbReference type="EMBL" id="CP036259">
    <property type="protein sequence ID" value="QDR79810.1"/>
    <property type="molecule type" value="Genomic_DNA"/>
</dbReference>
<feature type="domain" description="Pyrroloquinoline quinone-dependent pyranose dehydrogenase beta-propeller" evidence="2">
    <location>
        <begin position="34"/>
        <end position="367"/>
    </location>
</feature>
<evidence type="ECO:0000259" key="2">
    <source>
        <dbReference type="Pfam" id="PF22807"/>
    </source>
</evidence>
<feature type="chain" id="PRO_5022210091" evidence="1">
    <location>
        <begin position="27"/>
        <end position="376"/>
    </location>
</feature>
<evidence type="ECO:0000256" key="1">
    <source>
        <dbReference type="SAM" id="SignalP"/>
    </source>
</evidence>
<reference evidence="3 4" key="1">
    <citation type="submission" date="2019-02" db="EMBL/GenBank/DDBJ databases">
        <title>Closed genome of Sporomusa termitida DSM 4440.</title>
        <authorList>
            <person name="Poehlein A."/>
            <person name="Daniel R."/>
        </authorList>
    </citation>
    <scope>NUCLEOTIDE SEQUENCE [LARGE SCALE GENOMIC DNA]</scope>
    <source>
        <strain evidence="3 4">DSM 4440</strain>
    </source>
</reference>
<dbReference type="AlphaFoldDB" id="A0A517DR35"/>
<dbReference type="Pfam" id="PF22807">
    <property type="entry name" value="TrAA12"/>
    <property type="match status" value="1"/>
</dbReference>
<dbReference type="PANTHER" id="PTHR33546:SF1">
    <property type="entry name" value="LARGE, MULTIFUNCTIONAL SECRETED PROTEIN"/>
    <property type="match status" value="1"/>
</dbReference>
<dbReference type="InterPro" id="IPR011041">
    <property type="entry name" value="Quinoprot_gluc/sorb_DH_b-prop"/>
</dbReference>
<dbReference type="InterPro" id="IPR011042">
    <property type="entry name" value="6-blade_b-propeller_TolB-like"/>
</dbReference>
<dbReference type="PROSITE" id="PS51257">
    <property type="entry name" value="PROKAR_LIPOPROTEIN"/>
    <property type="match status" value="1"/>
</dbReference>
<keyword evidence="1" id="KW-0732">Signal</keyword>
<accession>A0A517DR35</accession>